<gene>
    <name evidence="2" type="ORF">HHA01_12900</name>
</gene>
<reference evidence="2 3" key="1">
    <citation type="submission" date="2019-06" db="EMBL/GenBank/DDBJ databases">
        <title>Whole genome shotgun sequence of Halomonas halmophila NBRC 15537.</title>
        <authorList>
            <person name="Hosoyama A."/>
            <person name="Uohara A."/>
            <person name="Ohji S."/>
            <person name="Ichikawa N."/>
        </authorList>
    </citation>
    <scope>NUCLEOTIDE SEQUENCE [LARGE SCALE GENOMIC DNA]</scope>
    <source>
        <strain evidence="2 3">NBRC 15537</strain>
    </source>
</reference>
<keyword evidence="3" id="KW-1185">Reference proteome</keyword>
<name>A0A4Y4EZ21_9GAMM</name>
<evidence type="ECO:0000313" key="2">
    <source>
        <dbReference type="EMBL" id="GED22313.1"/>
    </source>
</evidence>
<evidence type="ECO:0000256" key="1">
    <source>
        <dbReference type="SAM" id="MobiDB-lite"/>
    </source>
</evidence>
<accession>A0A4Y4EZ21</accession>
<protein>
    <submittedName>
        <fullName evidence="2">Uncharacterized protein</fullName>
    </submittedName>
</protein>
<dbReference type="EMBL" id="BJOC01000018">
    <property type="protein sequence ID" value="GED22313.1"/>
    <property type="molecule type" value="Genomic_DNA"/>
</dbReference>
<organism evidence="2 3">
    <name type="scientific">Halomonas halmophila</name>
    <dbReference type="NCBI Taxonomy" id="252"/>
    <lineage>
        <taxon>Bacteria</taxon>
        <taxon>Pseudomonadati</taxon>
        <taxon>Pseudomonadota</taxon>
        <taxon>Gammaproteobacteria</taxon>
        <taxon>Oceanospirillales</taxon>
        <taxon>Halomonadaceae</taxon>
        <taxon>Halomonas</taxon>
    </lineage>
</organism>
<sequence>MVAIITPALAKSPLNGSDGYRQPSPQTLPGTVSSSPMAWPLSHVRLALDVDKVGAEGVTKSGIGSAW</sequence>
<comment type="caution">
    <text evidence="2">The sequence shown here is derived from an EMBL/GenBank/DDBJ whole genome shotgun (WGS) entry which is preliminary data.</text>
</comment>
<evidence type="ECO:0000313" key="3">
    <source>
        <dbReference type="Proteomes" id="UP000319812"/>
    </source>
</evidence>
<feature type="region of interest" description="Disordered" evidence="1">
    <location>
        <begin position="1"/>
        <end position="34"/>
    </location>
</feature>
<feature type="compositionally biased region" description="Polar residues" evidence="1">
    <location>
        <begin position="23"/>
        <end position="34"/>
    </location>
</feature>
<dbReference type="Proteomes" id="UP000319812">
    <property type="component" value="Unassembled WGS sequence"/>
</dbReference>
<dbReference type="AlphaFoldDB" id="A0A4Y4EZ21"/>
<proteinExistence type="predicted"/>